<feature type="region of interest" description="Disordered" evidence="1">
    <location>
        <begin position="1"/>
        <end position="27"/>
    </location>
</feature>
<feature type="non-terminal residue" evidence="2">
    <location>
        <position position="1"/>
    </location>
</feature>
<dbReference type="Proteomes" id="UP000011064">
    <property type="component" value="Unassembled WGS sequence"/>
</dbReference>
<gene>
    <name evidence="2" type="ORF">GMDG_08615</name>
</gene>
<dbReference type="HOGENOM" id="CLU_2190267_0_0_1"/>
<protein>
    <submittedName>
        <fullName evidence="2">Uncharacterized protein</fullName>
    </submittedName>
</protein>
<name>L8G4H6_PSED2</name>
<accession>L8G4H6</accession>
<feature type="compositionally biased region" description="Basic and acidic residues" evidence="1">
    <location>
        <begin position="1"/>
        <end position="13"/>
    </location>
</feature>
<dbReference type="VEuPathDB" id="FungiDB:GMDG_08615"/>
<evidence type="ECO:0000313" key="2">
    <source>
        <dbReference type="EMBL" id="ELR08165.1"/>
    </source>
</evidence>
<evidence type="ECO:0000313" key="3">
    <source>
        <dbReference type="Proteomes" id="UP000011064"/>
    </source>
</evidence>
<dbReference type="AlphaFoldDB" id="L8G4H6"/>
<proteinExistence type="predicted"/>
<evidence type="ECO:0000256" key="1">
    <source>
        <dbReference type="SAM" id="MobiDB-lite"/>
    </source>
</evidence>
<sequence length="109" mass="11946">FNEEHPSWSHQDIKATNTNPRSAKRRRAHRAACLAARLRQGPAPAMVCRRVVSQPTVSGEMQRIPALVFAVPRPERPKAAQLGTQVGREPGRAAGRGRQRHSTGLGLVI</sequence>
<dbReference type="EMBL" id="GL573614">
    <property type="protein sequence ID" value="ELR08165.1"/>
    <property type="molecule type" value="Genomic_DNA"/>
</dbReference>
<dbReference type="InParanoid" id="L8G4H6"/>
<keyword evidence="3" id="KW-1185">Reference proteome</keyword>
<organism evidence="2 3">
    <name type="scientific">Pseudogymnoascus destructans (strain ATCC MYA-4855 / 20631-21)</name>
    <name type="common">Bat white-nose syndrome fungus</name>
    <name type="synonym">Geomyces destructans</name>
    <dbReference type="NCBI Taxonomy" id="658429"/>
    <lineage>
        <taxon>Eukaryota</taxon>
        <taxon>Fungi</taxon>
        <taxon>Dikarya</taxon>
        <taxon>Ascomycota</taxon>
        <taxon>Pezizomycotina</taxon>
        <taxon>Leotiomycetes</taxon>
        <taxon>Thelebolales</taxon>
        <taxon>Thelebolaceae</taxon>
        <taxon>Pseudogymnoascus</taxon>
    </lineage>
</organism>
<reference evidence="3" key="1">
    <citation type="submission" date="2010-09" db="EMBL/GenBank/DDBJ databases">
        <title>The genome sequence of Geomyces destructans 20631-21.</title>
        <authorList>
            <consortium name="The Broad Institute Genome Sequencing Platform"/>
            <person name="Cuomo C.A."/>
            <person name="Blehert D.S."/>
            <person name="Lorch J.M."/>
            <person name="Young S.K."/>
            <person name="Zeng Q."/>
            <person name="Gargeya S."/>
            <person name="Fitzgerald M."/>
            <person name="Haas B."/>
            <person name="Abouelleil A."/>
            <person name="Alvarado L."/>
            <person name="Arachchi H.M."/>
            <person name="Berlin A."/>
            <person name="Brown A."/>
            <person name="Chapman S.B."/>
            <person name="Chen Z."/>
            <person name="Dunbar C."/>
            <person name="Freedman E."/>
            <person name="Gearin G."/>
            <person name="Gellesch M."/>
            <person name="Goldberg J."/>
            <person name="Griggs A."/>
            <person name="Gujja S."/>
            <person name="Heiman D."/>
            <person name="Howarth C."/>
            <person name="Larson L."/>
            <person name="Lui A."/>
            <person name="MacDonald P.J.P."/>
            <person name="Montmayeur A."/>
            <person name="Murphy C."/>
            <person name="Neiman D."/>
            <person name="Pearson M."/>
            <person name="Priest M."/>
            <person name="Roberts A."/>
            <person name="Saif S."/>
            <person name="Shea T."/>
            <person name="Shenoy N."/>
            <person name="Sisk P."/>
            <person name="Stolte C."/>
            <person name="Sykes S."/>
            <person name="Wortman J."/>
            <person name="Nusbaum C."/>
            <person name="Birren B."/>
        </authorList>
    </citation>
    <scope>NUCLEOTIDE SEQUENCE [LARGE SCALE GENOMIC DNA]</scope>
    <source>
        <strain evidence="3">ATCC MYA-4855 / 20631-21</strain>
    </source>
</reference>
<feature type="region of interest" description="Disordered" evidence="1">
    <location>
        <begin position="75"/>
        <end position="109"/>
    </location>
</feature>